<dbReference type="Pfam" id="PF03181">
    <property type="entry name" value="BURP"/>
    <property type="match status" value="1"/>
</dbReference>
<sequence>MTHKVVRSLLPFVLLLLINGHASCARDMKLQHENVEEKQVDQPYLDGWLKNSPLTNKKLNSNPGYLDGWLKDTPEENKKAIHNTNQVYLDGWLKDTKNQKEKTTHNSNQVYLDGWLKDTQVQKTKSTPNSNQVYLDGWLKDTQVEKAKSTSDSNQVYLDGWLKDPVEKAKSTPNSNQLEKAKSTPNSNQAYLDGWLKDSQVQQGKSTPNSNQVYLDGWLKDSQVDKARSTPNPNQVYLDGWLKDSQVEQVKSTPNSNQVYLDGWLKDAKDQMKKPIHSLDQAYLDGWLKDSHAANSMKKIGQDMAESKGKPSSKVDHTEAFKLAFFTMDDLYVGNVMTLQFPVREYANFLPKKVADYIPFSKSQLPSLLQLFSLTKDSPQGEDMKDIIDQCEFEPTKGETKACPTSLESMLEFVHSVLGTEARYNIHTTSYPTTSGARLQNYTILKISKDIYAPKWVACHPRPYPYALYYCHYLDIGSKVFKVLLKGQYGDIMDALGICHLDTSDMNPNHFIFQLLGIKPGEAPMCHFFPVKHVLWAPLPPEATH</sequence>
<reference evidence="4" key="1">
    <citation type="journal article" date="2018" name="Nat. Plants">
        <title>Whole-genome landscape of Medicago truncatula symbiotic genes.</title>
        <authorList>
            <person name="Pecrix Y."/>
            <person name="Gamas P."/>
            <person name="Carrere S."/>
        </authorList>
    </citation>
    <scope>NUCLEOTIDE SEQUENCE</scope>
    <source>
        <tissue evidence="4">Leaves</tissue>
    </source>
</reference>
<proteinExistence type="predicted"/>
<dbReference type="EMBL" id="PSQE01000003">
    <property type="protein sequence ID" value="RHN71273.1"/>
    <property type="molecule type" value="Genomic_DNA"/>
</dbReference>
<accession>A0A396J3N7</accession>
<evidence type="ECO:0000256" key="1">
    <source>
        <dbReference type="SAM" id="MobiDB-lite"/>
    </source>
</evidence>
<feature type="region of interest" description="Disordered" evidence="1">
    <location>
        <begin position="166"/>
        <end position="187"/>
    </location>
</feature>
<feature type="chain" id="PRO_5017359584" evidence="2">
    <location>
        <begin position="25"/>
        <end position="545"/>
    </location>
</feature>
<organism evidence="4">
    <name type="scientific">Medicago truncatula</name>
    <name type="common">Barrel medic</name>
    <name type="synonym">Medicago tribuloides</name>
    <dbReference type="NCBI Taxonomy" id="3880"/>
    <lineage>
        <taxon>Eukaryota</taxon>
        <taxon>Viridiplantae</taxon>
        <taxon>Streptophyta</taxon>
        <taxon>Embryophyta</taxon>
        <taxon>Tracheophyta</taxon>
        <taxon>Spermatophyta</taxon>
        <taxon>Magnoliopsida</taxon>
        <taxon>eudicotyledons</taxon>
        <taxon>Gunneridae</taxon>
        <taxon>Pentapetalae</taxon>
        <taxon>rosids</taxon>
        <taxon>fabids</taxon>
        <taxon>Fabales</taxon>
        <taxon>Fabaceae</taxon>
        <taxon>Papilionoideae</taxon>
        <taxon>50 kb inversion clade</taxon>
        <taxon>NPAAA clade</taxon>
        <taxon>Hologalegina</taxon>
        <taxon>IRL clade</taxon>
        <taxon>Trifolieae</taxon>
        <taxon>Medicago</taxon>
    </lineage>
</organism>
<dbReference type="AlphaFoldDB" id="A0A396J3N7"/>
<protein>
    <submittedName>
        <fullName evidence="4">Putative BURP domain-containing protein</fullName>
    </submittedName>
</protein>
<dbReference type="SMART" id="SM01045">
    <property type="entry name" value="BURP"/>
    <property type="match status" value="1"/>
</dbReference>
<evidence type="ECO:0000256" key="2">
    <source>
        <dbReference type="SAM" id="SignalP"/>
    </source>
</evidence>
<feature type="signal peptide" evidence="2">
    <location>
        <begin position="1"/>
        <end position="24"/>
    </location>
</feature>
<dbReference type="Gramene" id="rna19932">
    <property type="protein sequence ID" value="RHN71273.1"/>
    <property type="gene ID" value="gene19932"/>
</dbReference>
<comment type="caution">
    <text evidence="4">The sequence shown here is derived from an EMBL/GenBank/DDBJ whole genome shotgun (WGS) entry which is preliminary data.</text>
</comment>
<feature type="domain" description="BURP" evidence="3">
    <location>
        <begin position="325"/>
        <end position="539"/>
    </location>
</feature>
<dbReference type="InterPro" id="IPR044816">
    <property type="entry name" value="BURP"/>
</dbReference>
<evidence type="ECO:0000313" key="4">
    <source>
        <dbReference type="EMBL" id="RHN71273.1"/>
    </source>
</evidence>
<dbReference type="InterPro" id="IPR004873">
    <property type="entry name" value="BURP_dom"/>
</dbReference>
<dbReference type="PROSITE" id="PS51277">
    <property type="entry name" value="BURP"/>
    <property type="match status" value="1"/>
</dbReference>
<keyword evidence="2" id="KW-0732">Signal</keyword>
<evidence type="ECO:0000259" key="3">
    <source>
        <dbReference type="PROSITE" id="PS51277"/>
    </source>
</evidence>
<dbReference type="PANTHER" id="PTHR31236:SF59">
    <property type="entry name" value="BURP DOMAIN PROTEIN"/>
    <property type="match status" value="1"/>
</dbReference>
<feature type="compositionally biased region" description="Polar residues" evidence="1">
    <location>
        <begin position="171"/>
        <end position="187"/>
    </location>
</feature>
<gene>
    <name evidence="4" type="ORF">MtrunA17_Chr3g0144411</name>
</gene>
<dbReference type="PANTHER" id="PTHR31236">
    <property type="entry name" value="BURP DOMAIN PROTEIN USPL1-LIKE"/>
    <property type="match status" value="1"/>
</dbReference>
<dbReference type="Proteomes" id="UP000265566">
    <property type="component" value="Chromosome 3"/>
</dbReference>
<name>A0A396J3N7_MEDTR</name>